<evidence type="ECO:0000313" key="3">
    <source>
        <dbReference type="EMBL" id="KAG8469792.1"/>
    </source>
</evidence>
<organism evidence="3 4">
    <name type="scientific">Diacronema lutheri</name>
    <name type="common">Unicellular marine alga</name>
    <name type="synonym">Monochrysis lutheri</name>
    <dbReference type="NCBI Taxonomy" id="2081491"/>
    <lineage>
        <taxon>Eukaryota</taxon>
        <taxon>Haptista</taxon>
        <taxon>Haptophyta</taxon>
        <taxon>Pavlovophyceae</taxon>
        <taxon>Pavlovales</taxon>
        <taxon>Pavlovaceae</taxon>
        <taxon>Diacronema</taxon>
    </lineage>
</organism>
<comment type="caution">
    <text evidence="3">The sequence shown here is derived from an EMBL/GenBank/DDBJ whole genome shotgun (WGS) entry which is preliminary data.</text>
</comment>
<dbReference type="InterPro" id="IPR049625">
    <property type="entry name" value="Glyco_transf_61_cat"/>
</dbReference>
<dbReference type="Proteomes" id="UP000751190">
    <property type="component" value="Unassembled WGS sequence"/>
</dbReference>
<feature type="compositionally biased region" description="Basic and acidic residues" evidence="1">
    <location>
        <begin position="173"/>
        <end position="188"/>
    </location>
</feature>
<proteinExistence type="predicted"/>
<accession>A0A8J6CCE0</accession>
<dbReference type="Pfam" id="PF04577">
    <property type="entry name" value="Glyco_transf_61"/>
    <property type="match status" value="1"/>
</dbReference>
<dbReference type="GO" id="GO:0016757">
    <property type="term" value="F:glycosyltransferase activity"/>
    <property type="evidence" value="ECO:0007669"/>
    <property type="project" value="InterPro"/>
</dbReference>
<gene>
    <name evidence="3" type="ORF">KFE25_006247</name>
</gene>
<protein>
    <recommendedName>
        <fullName evidence="2">Glycosyltransferase 61 catalytic domain-containing protein</fullName>
    </recommendedName>
</protein>
<evidence type="ECO:0000259" key="2">
    <source>
        <dbReference type="Pfam" id="PF04577"/>
    </source>
</evidence>
<name>A0A8J6CCE0_DIALT</name>
<evidence type="ECO:0000313" key="4">
    <source>
        <dbReference type="Proteomes" id="UP000751190"/>
    </source>
</evidence>
<keyword evidence="4" id="KW-1185">Reference proteome</keyword>
<feature type="region of interest" description="Disordered" evidence="1">
    <location>
        <begin position="159"/>
        <end position="188"/>
    </location>
</feature>
<dbReference type="AlphaFoldDB" id="A0A8J6CCE0"/>
<sequence>MVARAIRLAETIVDSPGYRSSDSLSSTPPFEADAAATAATGLSASAIGSVAANEADEAAELRASAGNRGAPPTESLAAVLTRHVSSIMAERLGSSIDGAPNGGARAAPPKARLSAHERALAAAATAARLMPDLGSLTLNFDRTARGALYRWPRKPSELLPVHVPPSEPGGGVRARDGDAHAEGARGERKPSLFDPLATALRSPSAGACFVALGAWGANSRYSQNIYHQAEYVLPMVETAVSRGKAPGAVLWPWALLPWSRQLLGTLLPSTRILEGKAARDAQPALCTRESTPFKAVGTGGGKRGYWKKPSAPSQVRRLVLRACGLPLRNASAGRPIAIVLERGGLPAAPPQPAAVAGVGAIAPGGGGSPPGAGAAGAGAAAAARKRHFADRRMLHALLGAALPGWGVQWRSSAGSDVRLCEQLHVWQGARLVLTPHGAQLNNALFAHPRTLLVEAMPWAKRRYPGHAAMLQYSNLAHARVYSRRPPESEGQWGNGDYSEGECEAIELCSRFYRDSTNLHIDPQELHAVLHTNLPRGAVRPWAEVSGVVRSAALGAEKR</sequence>
<reference evidence="3" key="1">
    <citation type="submission" date="2021-05" db="EMBL/GenBank/DDBJ databases">
        <title>The genome of the haptophyte Pavlova lutheri (Diacronema luteri, Pavlovales) - a model for lipid biosynthesis in eukaryotic algae.</title>
        <authorList>
            <person name="Hulatt C.J."/>
            <person name="Posewitz M.C."/>
        </authorList>
    </citation>
    <scope>NUCLEOTIDE SEQUENCE</scope>
    <source>
        <strain evidence="3">NIVA-4/92</strain>
    </source>
</reference>
<evidence type="ECO:0000256" key="1">
    <source>
        <dbReference type="SAM" id="MobiDB-lite"/>
    </source>
</evidence>
<dbReference type="EMBL" id="JAGTXO010000002">
    <property type="protein sequence ID" value="KAG8469792.1"/>
    <property type="molecule type" value="Genomic_DNA"/>
</dbReference>
<feature type="domain" description="Glycosyltransferase 61 catalytic" evidence="2">
    <location>
        <begin position="383"/>
        <end position="452"/>
    </location>
</feature>